<dbReference type="PROSITE" id="PS00107">
    <property type="entry name" value="PROTEIN_KINASE_ATP"/>
    <property type="match status" value="1"/>
</dbReference>
<dbReference type="AlphaFoldDB" id="A0A3A4N6T2"/>
<dbReference type="InterPro" id="IPR016187">
    <property type="entry name" value="CTDL_fold"/>
</dbReference>
<keyword evidence="7" id="KW-0812">Transmembrane</keyword>
<evidence type="ECO:0000256" key="1">
    <source>
        <dbReference type="ARBA" id="ARBA00022679"/>
    </source>
</evidence>
<keyword evidence="4 5" id="KW-0067">ATP-binding</keyword>
<keyword evidence="7" id="KW-0472">Membrane</keyword>
<name>A0A3A4N6T2_ABYX5</name>
<evidence type="ECO:0000313" key="10">
    <source>
        <dbReference type="Proteomes" id="UP000265882"/>
    </source>
</evidence>
<dbReference type="InterPro" id="IPR042095">
    <property type="entry name" value="SUMF_sf"/>
</dbReference>
<dbReference type="SUPFAM" id="SSF56436">
    <property type="entry name" value="C-type lectin-like"/>
    <property type="match status" value="1"/>
</dbReference>
<dbReference type="InterPro" id="IPR011009">
    <property type="entry name" value="Kinase-like_dom_sf"/>
</dbReference>
<feature type="compositionally biased region" description="Basic and acidic residues" evidence="6">
    <location>
        <begin position="1"/>
        <end position="19"/>
    </location>
</feature>
<comment type="caution">
    <text evidence="9">The sequence shown here is derived from an EMBL/GenBank/DDBJ whole genome shotgun (WGS) entry which is preliminary data.</text>
</comment>
<evidence type="ECO:0000256" key="6">
    <source>
        <dbReference type="SAM" id="MobiDB-lite"/>
    </source>
</evidence>
<keyword evidence="3" id="KW-0418">Kinase</keyword>
<evidence type="ECO:0000256" key="3">
    <source>
        <dbReference type="ARBA" id="ARBA00022777"/>
    </source>
</evidence>
<feature type="region of interest" description="Disordered" evidence="6">
    <location>
        <begin position="1"/>
        <end position="58"/>
    </location>
</feature>
<accession>A0A3A4N6T2</accession>
<dbReference type="Proteomes" id="UP000265882">
    <property type="component" value="Unassembled WGS sequence"/>
</dbReference>
<evidence type="ECO:0000256" key="7">
    <source>
        <dbReference type="SAM" id="Phobius"/>
    </source>
</evidence>
<proteinExistence type="predicted"/>
<organism evidence="9 10">
    <name type="scientific">Abyssobacteria bacterium (strain SURF_5)</name>
    <dbReference type="NCBI Taxonomy" id="2093360"/>
    <lineage>
        <taxon>Bacteria</taxon>
        <taxon>Pseudomonadati</taxon>
        <taxon>Candidatus Hydrogenedentota</taxon>
        <taxon>Candidatus Abyssobacteria</taxon>
    </lineage>
</organism>
<reference evidence="9 10" key="1">
    <citation type="journal article" date="2017" name="ISME J.">
        <title>Energy and carbon metabolisms in a deep terrestrial subsurface fluid microbial community.</title>
        <authorList>
            <person name="Momper L."/>
            <person name="Jungbluth S.P."/>
            <person name="Lee M.D."/>
            <person name="Amend J.P."/>
        </authorList>
    </citation>
    <scope>NUCLEOTIDE SEQUENCE [LARGE SCALE GENOMIC DNA]</scope>
    <source>
        <strain evidence="9">SURF_5</strain>
    </source>
</reference>
<dbReference type="GO" id="GO:0005524">
    <property type="term" value="F:ATP binding"/>
    <property type="evidence" value="ECO:0007669"/>
    <property type="project" value="UniProtKB-UniRule"/>
</dbReference>
<evidence type="ECO:0000256" key="4">
    <source>
        <dbReference type="ARBA" id="ARBA00022840"/>
    </source>
</evidence>
<feature type="binding site" evidence="5">
    <location>
        <position position="102"/>
    </location>
    <ligand>
        <name>ATP</name>
        <dbReference type="ChEBI" id="CHEBI:30616"/>
    </ligand>
</feature>
<dbReference type="EMBL" id="QZKU01000114">
    <property type="protein sequence ID" value="RJP17498.1"/>
    <property type="molecule type" value="Genomic_DNA"/>
</dbReference>
<evidence type="ECO:0000256" key="2">
    <source>
        <dbReference type="ARBA" id="ARBA00022741"/>
    </source>
</evidence>
<keyword evidence="2 5" id="KW-0547">Nucleotide-binding</keyword>
<evidence type="ECO:0000256" key="5">
    <source>
        <dbReference type="PROSITE-ProRule" id="PRU10141"/>
    </source>
</evidence>
<feature type="transmembrane region" description="Helical" evidence="7">
    <location>
        <begin position="352"/>
        <end position="373"/>
    </location>
</feature>
<dbReference type="Pfam" id="PF00069">
    <property type="entry name" value="Pkinase"/>
    <property type="match status" value="1"/>
</dbReference>
<feature type="domain" description="Protein kinase" evidence="8">
    <location>
        <begin position="73"/>
        <end position="348"/>
    </location>
</feature>
<protein>
    <recommendedName>
        <fullName evidence="8">Protein kinase domain-containing protein</fullName>
    </recommendedName>
</protein>
<dbReference type="InterPro" id="IPR017441">
    <property type="entry name" value="Protein_kinase_ATP_BS"/>
</dbReference>
<sequence length="641" mass="72170">MNFAKDSDGDKRNREKDGVSIKSTPPADEISQGEEEAVKSPENEVPFPSEPEKSRPDSRLVLELKSGDTIGIYKVDRMIGRGGMAVVYRAMDTSKQRVVALKILKRRFSSSSKALARFDREFLALESLDHPNIVRVLDKGEESGINYFVMEYIDGASLSRLLKHGKLTFNTKAQILLQVAAALDYAHRRGIVHRDVKPDNVLIDRTGRAKIADFGIAQMTRSGLPISSITVTSSYMGTADYMAPEQRIDARSVDHRADIFSYGVMLYETFTGRLPMGNFALPSQVNPELSKRMDGIILKALRQDPAERYQTILELANDLRQEIQESVLSKIKARLSLILQTESWRRMLDLKIVASVVLVGVVIAGLFGLFSAVHEGQPVRKPPVPDLPPTAPPPEWSVQIPGAPLNMTLVPAGEFVMGSDSEFENERPMRRVFLKEYFIDVFEVTNADYKKFIDATNHPVPFVNAFWAEPFNWRNNTYPPGKADHPVTLVSWFDAAAYAKWAGKRLPTEAEWEKAARGTDARIWPWGNTWNINYCNIRESFINMTQPVHLLTAGKSPYGCCNMAGNVMEWVNDWYFEDYYSNAPQKNPPGPHTGTLRVARGGAWDSNINLYARAGYRHFFEPNEKKASIGFRCAKDVEPKR</sequence>
<evidence type="ECO:0000313" key="9">
    <source>
        <dbReference type="EMBL" id="RJP17498.1"/>
    </source>
</evidence>
<dbReference type="InterPro" id="IPR000719">
    <property type="entry name" value="Prot_kinase_dom"/>
</dbReference>
<dbReference type="PROSITE" id="PS00108">
    <property type="entry name" value="PROTEIN_KINASE_ST"/>
    <property type="match status" value="1"/>
</dbReference>
<keyword evidence="1" id="KW-0808">Transferase</keyword>
<gene>
    <name evidence="9" type="ORF">C4520_16150</name>
</gene>
<dbReference type="SUPFAM" id="SSF56112">
    <property type="entry name" value="Protein kinase-like (PK-like)"/>
    <property type="match status" value="1"/>
</dbReference>
<dbReference type="Gene3D" id="3.90.1580.10">
    <property type="entry name" value="paralog of FGE (formylglycine-generating enzyme)"/>
    <property type="match status" value="1"/>
</dbReference>
<dbReference type="Pfam" id="PF03781">
    <property type="entry name" value="FGE-sulfatase"/>
    <property type="match status" value="1"/>
</dbReference>
<dbReference type="PANTHER" id="PTHR43289:SF34">
    <property type="entry name" value="SERINE_THREONINE-PROTEIN KINASE YBDM-RELATED"/>
    <property type="match status" value="1"/>
</dbReference>
<dbReference type="InterPro" id="IPR005532">
    <property type="entry name" value="SUMF_dom"/>
</dbReference>
<dbReference type="PANTHER" id="PTHR43289">
    <property type="entry name" value="MITOGEN-ACTIVATED PROTEIN KINASE KINASE KINASE 20-RELATED"/>
    <property type="match status" value="1"/>
</dbReference>
<dbReference type="PROSITE" id="PS50011">
    <property type="entry name" value="PROTEIN_KINASE_DOM"/>
    <property type="match status" value="1"/>
</dbReference>
<dbReference type="Gene3D" id="1.10.510.10">
    <property type="entry name" value="Transferase(Phosphotransferase) domain 1"/>
    <property type="match status" value="1"/>
</dbReference>
<dbReference type="CDD" id="cd14014">
    <property type="entry name" value="STKc_PknB_like"/>
    <property type="match status" value="1"/>
</dbReference>
<dbReference type="SMART" id="SM00220">
    <property type="entry name" value="S_TKc"/>
    <property type="match status" value="1"/>
</dbReference>
<dbReference type="Gene3D" id="3.30.200.20">
    <property type="entry name" value="Phosphorylase Kinase, domain 1"/>
    <property type="match status" value="1"/>
</dbReference>
<dbReference type="GO" id="GO:0004674">
    <property type="term" value="F:protein serine/threonine kinase activity"/>
    <property type="evidence" value="ECO:0007669"/>
    <property type="project" value="TreeGrafter"/>
</dbReference>
<evidence type="ECO:0000259" key="8">
    <source>
        <dbReference type="PROSITE" id="PS50011"/>
    </source>
</evidence>
<dbReference type="InterPro" id="IPR008271">
    <property type="entry name" value="Ser/Thr_kinase_AS"/>
</dbReference>
<keyword evidence="7" id="KW-1133">Transmembrane helix</keyword>